<name>A0AAV7P336_PLEWA</name>
<feature type="compositionally biased region" description="Low complexity" evidence="1">
    <location>
        <begin position="71"/>
        <end position="83"/>
    </location>
</feature>
<reference evidence="2" key="1">
    <citation type="journal article" date="2022" name="bioRxiv">
        <title>Sequencing and chromosome-scale assembly of the giantPleurodeles waltlgenome.</title>
        <authorList>
            <person name="Brown T."/>
            <person name="Elewa A."/>
            <person name="Iarovenko S."/>
            <person name="Subramanian E."/>
            <person name="Araus A.J."/>
            <person name="Petzold A."/>
            <person name="Susuki M."/>
            <person name="Suzuki K.-i.T."/>
            <person name="Hayashi T."/>
            <person name="Toyoda A."/>
            <person name="Oliveira C."/>
            <person name="Osipova E."/>
            <person name="Leigh N.D."/>
            <person name="Simon A."/>
            <person name="Yun M.H."/>
        </authorList>
    </citation>
    <scope>NUCLEOTIDE SEQUENCE</scope>
    <source>
        <strain evidence="2">20211129_DDA</strain>
        <tissue evidence="2">Liver</tissue>
    </source>
</reference>
<proteinExistence type="predicted"/>
<feature type="region of interest" description="Disordered" evidence="1">
    <location>
        <begin position="16"/>
        <end position="88"/>
    </location>
</feature>
<keyword evidence="3" id="KW-1185">Reference proteome</keyword>
<evidence type="ECO:0000256" key="1">
    <source>
        <dbReference type="SAM" id="MobiDB-lite"/>
    </source>
</evidence>
<accession>A0AAV7P336</accession>
<evidence type="ECO:0000313" key="3">
    <source>
        <dbReference type="Proteomes" id="UP001066276"/>
    </source>
</evidence>
<feature type="compositionally biased region" description="Polar residues" evidence="1">
    <location>
        <begin position="24"/>
        <end position="39"/>
    </location>
</feature>
<dbReference type="EMBL" id="JANPWB010000011">
    <property type="protein sequence ID" value="KAJ1122682.1"/>
    <property type="molecule type" value="Genomic_DNA"/>
</dbReference>
<protein>
    <submittedName>
        <fullName evidence="2">Uncharacterized protein</fullName>
    </submittedName>
</protein>
<dbReference type="Proteomes" id="UP001066276">
    <property type="component" value="Chromosome 7"/>
</dbReference>
<organism evidence="2 3">
    <name type="scientific">Pleurodeles waltl</name>
    <name type="common">Iberian ribbed newt</name>
    <dbReference type="NCBI Taxonomy" id="8319"/>
    <lineage>
        <taxon>Eukaryota</taxon>
        <taxon>Metazoa</taxon>
        <taxon>Chordata</taxon>
        <taxon>Craniata</taxon>
        <taxon>Vertebrata</taxon>
        <taxon>Euteleostomi</taxon>
        <taxon>Amphibia</taxon>
        <taxon>Batrachia</taxon>
        <taxon>Caudata</taxon>
        <taxon>Salamandroidea</taxon>
        <taxon>Salamandridae</taxon>
        <taxon>Pleurodelinae</taxon>
        <taxon>Pleurodeles</taxon>
    </lineage>
</organism>
<dbReference type="AlphaFoldDB" id="A0AAV7P336"/>
<sequence length="182" mass="19448">MLVSGGAAVYVCLSGLPCSDSEPRSSNYNRKSLPPQQSGKKCLPGDSSRFCTRDNLSPQTGAREPAESTDPDSPLLSPKPLTDISSTTLRTQRLLGASSARGAWTKDPGGSFHSAVYSGPVELRWWSLEGAAVRRRALRSLDGHWYSRLLDSPVKSRGQSSAGQYISLVHGWSAWADGPSGA</sequence>
<comment type="caution">
    <text evidence="2">The sequence shown here is derived from an EMBL/GenBank/DDBJ whole genome shotgun (WGS) entry which is preliminary data.</text>
</comment>
<evidence type="ECO:0000313" key="2">
    <source>
        <dbReference type="EMBL" id="KAJ1122682.1"/>
    </source>
</evidence>
<gene>
    <name evidence="2" type="ORF">NDU88_001167</name>
</gene>